<sequence>MSSSLFPTKVARKFRGYIWVLVLAMLVINCNKPVKNKDYFPHSNGDWWKYRVSNISGYVIKEFSGTTHSGNITYQNWLKTYYDTLAQPISQETNYVLVRDTMVLFFEDLDSDPWVYLRFPLGVDSAWTFYIDEELVTARVISLEENFSVEEREFEDVYQIRYDNRESEESRLIYYAPGVGIIKYSEYSDNELDYDEELLEYKVK</sequence>
<dbReference type="EMBL" id="DTLI01000138">
    <property type="protein sequence ID" value="HHS52316.1"/>
    <property type="molecule type" value="Genomic_DNA"/>
</dbReference>
<evidence type="ECO:0000313" key="1">
    <source>
        <dbReference type="EMBL" id="HHS52316.1"/>
    </source>
</evidence>
<name>A0A7C6EBU2_UNCW3</name>
<gene>
    <name evidence="1" type="ORF">ENW73_05555</name>
</gene>
<organism evidence="1">
    <name type="scientific">candidate division WOR-3 bacterium</name>
    <dbReference type="NCBI Taxonomy" id="2052148"/>
    <lineage>
        <taxon>Bacteria</taxon>
        <taxon>Bacteria division WOR-3</taxon>
    </lineage>
</organism>
<dbReference type="AlphaFoldDB" id="A0A7C6EBU2"/>
<evidence type="ECO:0008006" key="2">
    <source>
        <dbReference type="Google" id="ProtNLM"/>
    </source>
</evidence>
<accession>A0A7C6EBU2</accession>
<comment type="caution">
    <text evidence="1">The sequence shown here is derived from an EMBL/GenBank/DDBJ whole genome shotgun (WGS) entry which is preliminary data.</text>
</comment>
<reference evidence="1" key="1">
    <citation type="journal article" date="2020" name="mSystems">
        <title>Genome- and Community-Level Interaction Insights into Carbon Utilization and Element Cycling Functions of Hydrothermarchaeota in Hydrothermal Sediment.</title>
        <authorList>
            <person name="Zhou Z."/>
            <person name="Liu Y."/>
            <person name="Xu W."/>
            <person name="Pan J."/>
            <person name="Luo Z.H."/>
            <person name="Li M."/>
        </authorList>
    </citation>
    <scope>NUCLEOTIDE SEQUENCE [LARGE SCALE GENOMIC DNA]</scope>
    <source>
        <strain evidence="1">SpSt-876</strain>
    </source>
</reference>
<proteinExistence type="predicted"/>
<protein>
    <recommendedName>
        <fullName evidence="2">Lipoprotein</fullName>
    </recommendedName>
</protein>